<organism evidence="3 4">
    <name type="scientific">Phyllobacterium sophorae</name>
    <dbReference type="NCBI Taxonomy" id="1520277"/>
    <lineage>
        <taxon>Bacteria</taxon>
        <taxon>Pseudomonadati</taxon>
        <taxon>Pseudomonadota</taxon>
        <taxon>Alphaproteobacteria</taxon>
        <taxon>Hyphomicrobiales</taxon>
        <taxon>Phyllobacteriaceae</taxon>
        <taxon>Phyllobacterium</taxon>
    </lineage>
</organism>
<dbReference type="EMBL" id="PGGM01000018">
    <property type="protein sequence ID" value="PSH57596.1"/>
    <property type="molecule type" value="Genomic_DNA"/>
</dbReference>
<evidence type="ECO:0000256" key="1">
    <source>
        <dbReference type="ARBA" id="ARBA00006484"/>
    </source>
</evidence>
<dbReference type="FunFam" id="3.40.50.720:FF:000084">
    <property type="entry name" value="Short-chain dehydrogenase reductase"/>
    <property type="match status" value="1"/>
</dbReference>
<dbReference type="PRINTS" id="PR00081">
    <property type="entry name" value="GDHRDH"/>
</dbReference>
<dbReference type="Pfam" id="PF00106">
    <property type="entry name" value="adh_short"/>
    <property type="match status" value="1"/>
</dbReference>
<dbReference type="PRINTS" id="PR00080">
    <property type="entry name" value="SDRFAMILY"/>
</dbReference>
<dbReference type="PROSITE" id="PS00061">
    <property type="entry name" value="ADH_SHORT"/>
    <property type="match status" value="1"/>
</dbReference>
<reference evidence="4" key="1">
    <citation type="submission" date="2017-11" db="EMBL/GenBank/DDBJ databases">
        <authorList>
            <person name="Kuznetsova I."/>
            <person name="Sazanova A."/>
            <person name="Chirak E."/>
            <person name="Safronova V."/>
            <person name="Willems A."/>
        </authorList>
    </citation>
    <scope>NUCLEOTIDE SEQUENCE [LARGE SCALE GENOMIC DNA]</scope>
    <source>
        <strain evidence="4">CCBAU 03422</strain>
    </source>
</reference>
<evidence type="ECO:0000256" key="2">
    <source>
        <dbReference type="RuleBase" id="RU000363"/>
    </source>
</evidence>
<name>A0A2P7ATQ2_9HYPH</name>
<dbReference type="PANTHER" id="PTHR42879">
    <property type="entry name" value="3-OXOACYL-(ACYL-CARRIER-PROTEIN) REDUCTASE"/>
    <property type="match status" value="1"/>
</dbReference>
<dbReference type="PANTHER" id="PTHR42879:SF2">
    <property type="entry name" value="3-OXOACYL-[ACYL-CARRIER-PROTEIN] REDUCTASE FABG"/>
    <property type="match status" value="1"/>
</dbReference>
<evidence type="ECO:0000313" key="3">
    <source>
        <dbReference type="EMBL" id="PSH57596.1"/>
    </source>
</evidence>
<accession>A0A2P7ATQ2</accession>
<keyword evidence="4" id="KW-1185">Reference proteome</keyword>
<dbReference type="AlphaFoldDB" id="A0A2P7ATQ2"/>
<dbReference type="InterPro" id="IPR050259">
    <property type="entry name" value="SDR"/>
</dbReference>
<dbReference type="Proteomes" id="UP000241764">
    <property type="component" value="Unassembled WGS sequence"/>
</dbReference>
<gene>
    <name evidence="3" type="ORF">CU103_27845</name>
</gene>
<sequence length="254" mass="26661">MTVSLDGKIALVTGGGSGVGAAIALKLAEQGARVVISGRRQNVLEETAAKSERIVPIVADVTDEASSRSLFEQISADVGELDIAVANAGAAESAPFHRIDLQAWKSQIDLNLTGVFMTYHHALPGMMKRNNGRLIAIASTAGLKGYPYVSAYTAAKHGVVGLTRSLALELAKTRITVNAICPGFTDTPLLERSLETIMEKTGKSRDEAVAALAATNPQKRLIQPDEIAQIVLWLCGPHSGSFTGQAISISGGEV</sequence>
<dbReference type="GO" id="GO:0032787">
    <property type="term" value="P:monocarboxylic acid metabolic process"/>
    <property type="evidence" value="ECO:0007669"/>
    <property type="project" value="UniProtKB-ARBA"/>
</dbReference>
<evidence type="ECO:0000313" key="4">
    <source>
        <dbReference type="Proteomes" id="UP000241764"/>
    </source>
</evidence>
<dbReference type="InterPro" id="IPR020904">
    <property type="entry name" value="Sc_DH/Rdtase_CS"/>
</dbReference>
<proteinExistence type="inferred from homology"/>
<protein>
    <submittedName>
        <fullName evidence="3">3-hydroxyacyl-CoA dehydrogenase</fullName>
    </submittedName>
</protein>
<dbReference type="RefSeq" id="WP_106667278.1">
    <property type="nucleotide sequence ID" value="NZ_PGGM01000018.1"/>
</dbReference>
<comment type="caution">
    <text evidence="3">The sequence shown here is derived from an EMBL/GenBank/DDBJ whole genome shotgun (WGS) entry which is preliminary data.</text>
</comment>
<dbReference type="OrthoDB" id="9804774at2"/>
<dbReference type="Gene3D" id="3.40.50.720">
    <property type="entry name" value="NAD(P)-binding Rossmann-like Domain"/>
    <property type="match status" value="1"/>
</dbReference>
<dbReference type="SUPFAM" id="SSF51735">
    <property type="entry name" value="NAD(P)-binding Rossmann-fold domains"/>
    <property type="match status" value="1"/>
</dbReference>
<dbReference type="CDD" id="cd05233">
    <property type="entry name" value="SDR_c"/>
    <property type="match status" value="1"/>
</dbReference>
<comment type="similarity">
    <text evidence="1 2">Belongs to the short-chain dehydrogenases/reductases (SDR) family.</text>
</comment>
<dbReference type="InterPro" id="IPR002347">
    <property type="entry name" value="SDR_fam"/>
</dbReference>
<dbReference type="InterPro" id="IPR036291">
    <property type="entry name" value="NAD(P)-bd_dom_sf"/>
</dbReference>